<name>A0A067RJX2_ZOONE</name>
<evidence type="ECO:0000256" key="4">
    <source>
        <dbReference type="ARBA" id="ARBA00022792"/>
    </source>
</evidence>
<dbReference type="FunCoup" id="A0A067RJX2">
    <property type="interactions" value="1426"/>
</dbReference>
<keyword evidence="8 13" id="KW-0350">Heme biosynthesis</keyword>
<dbReference type="Proteomes" id="UP000027135">
    <property type="component" value="Unassembled WGS sequence"/>
</dbReference>
<dbReference type="EC" id="4.98.1.1" evidence="13"/>
<dbReference type="GO" id="GO:0005743">
    <property type="term" value="C:mitochondrial inner membrane"/>
    <property type="evidence" value="ECO:0007669"/>
    <property type="project" value="UniProtKB-SubCell"/>
</dbReference>
<gene>
    <name evidence="14" type="ORF">L798_05757</name>
</gene>
<evidence type="ECO:0000256" key="5">
    <source>
        <dbReference type="ARBA" id="ARBA00022946"/>
    </source>
</evidence>
<protein>
    <recommendedName>
        <fullName evidence="13">Ferrochelatase</fullName>
        <ecNumber evidence="13">4.98.1.1</ecNumber>
    </recommendedName>
</protein>
<dbReference type="AlphaFoldDB" id="A0A067RJX2"/>
<dbReference type="CDD" id="cd00419">
    <property type="entry name" value="Ferrochelatase_C"/>
    <property type="match status" value="1"/>
</dbReference>
<evidence type="ECO:0000313" key="14">
    <source>
        <dbReference type="EMBL" id="KDR19726.1"/>
    </source>
</evidence>
<comment type="similarity">
    <text evidence="3 13">Belongs to the ferrochelatase family.</text>
</comment>
<keyword evidence="11 13" id="KW-0627">Porphyrin biosynthesis</keyword>
<sequence length="398" mass="45114">MICLRFNLLSFGKQCLQAPSIIYPRFLSVATPKVVSQGVKKPKTGIIMLNMGGPTSKDEVHNYLLRIMTDTDMIQLPVQSTLGPLIAKRRTPEVQKKYDQIGGGSPILMWTQRQGELLCQKLDELSPETGPHKYYVAFRYTSPLTEDTLDLLEKDGVERVVIFSQYPQYSCATTGSSLNEIYRYYKFRKLPVGVKWGIIDRWGTHPLLTKTVADRIKTELIKFPDEVKNDVIIMFSAHSLPLKAVNRGDSYPWEVGATVQAVMEELGYCNPYSLVWQSKVGPLPWLQPSTDEALKGFVKQGKKNFILVPVAFVNEHIETLHELDIEYCSELAMELGIKMIRRAAAPNDHPLFIDALADLVKNHLHSNKSVSPKFLTRCPHCTNVRCHQTKSWFAKLCT</sequence>
<accession>A0A067RJX2</accession>
<evidence type="ECO:0000256" key="11">
    <source>
        <dbReference type="ARBA" id="ARBA00023244"/>
    </source>
</evidence>
<keyword evidence="7" id="KW-0496">Mitochondrion</keyword>
<dbReference type="NCBIfam" id="TIGR00109">
    <property type="entry name" value="hemH"/>
    <property type="match status" value="1"/>
</dbReference>
<dbReference type="HAMAP" id="MF_00323">
    <property type="entry name" value="Ferrochelatase"/>
    <property type="match status" value="1"/>
</dbReference>
<keyword evidence="6 13" id="KW-0408">Iron</keyword>
<evidence type="ECO:0000256" key="12">
    <source>
        <dbReference type="ARBA" id="ARBA00049915"/>
    </source>
</evidence>
<evidence type="ECO:0000256" key="3">
    <source>
        <dbReference type="ARBA" id="ARBA00007718"/>
    </source>
</evidence>
<dbReference type="SUPFAM" id="SSF53800">
    <property type="entry name" value="Chelatase"/>
    <property type="match status" value="1"/>
</dbReference>
<dbReference type="GO" id="GO:0006783">
    <property type="term" value="P:heme biosynthetic process"/>
    <property type="evidence" value="ECO:0007669"/>
    <property type="project" value="UniProtKB-UniRule"/>
</dbReference>
<keyword evidence="4 13" id="KW-0999">Mitochondrion inner membrane</keyword>
<dbReference type="InParanoid" id="A0A067RJX2"/>
<keyword evidence="5" id="KW-0809">Transit peptide</keyword>
<dbReference type="EMBL" id="KK852636">
    <property type="protein sequence ID" value="KDR19726.1"/>
    <property type="molecule type" value="Genomic_DNA"/>
</dbReference>
<proteinExistence type="inferred from homology"/>
<dbReference type="Gene3D" id="3.40.50.1400">
    <property type="match status" value="2"/>
</dbReference>
<dbReference type="PROSITE" id="PS00534">
    <property type="entry name" value="FERROCHELATASE"/>
    <property type="match status" value="1"/>
</dbReference>
<dbReference type="InterPro" id="IPR033659">
    <property type="entry name" value="Ferrochelatase_N"/>
</dbReference>
<evidence type="ECO:0000256" key="2">
    <source>
        <dbReference type="ARBA" id="ARBA00004943"/>
    </source>
</evidence>
<comment type="catalytic activity">
    <reaction evidence="12">
        <text>heme b + 2 H(+) = protoporphyrin IX + Fe(2+)</text>
        <dbReference type="Rhea" id="RHEA:22584"/>
        <dbReference type="ChEBI" id="CHEBI:15378"/>
        <dbReference type="ChEBI" id="CHEBI:29033"/>
        <dbReference type="ChEBI" id="CHEBI:57306"/>
        <dbReference type="ChEBI" id="CHEBI:60344"/>
        <dbReference type="EC" id="4.98.1.1"/>
    </reaction>
    <physiologicalReaction direction="right-to-left" evidence="12">
        <dbReference type="Rhea" id="RHEA:22586"/>
    </physiologicalReaction>
</comment>
<keyword evidence="15" id="KW-1185">Reference proteome</keyword>
<keyword evidence="10 13" id="KW-0456">Lyase</keyword>
<dbReference type="Pfam" id="PF00762">
    <property type="entry name" value="Ferrochelatase"/>
    <property type="match status" value="1"/>
</dbReference>
<dbReference type="OrthoDB" id="1323at2759"/>
<comment type="pathway">
    <text evidence="2 13">Porphyrin-containing compound metabolism; protoheme biosynthesis; protoheme from protoporphyrin-IX: step 1/1.</text>
</comment>
<reference evidence="14 15" key="1">
    <citation type="journal article" date="2014" name="Nat. Commun.">
        <title>Molecular traces of alternative social organization in a termite genome.</title>
        <authorList>
            <person name="Terrapon N."/>
            <person name="Li C."/>
            <person name="Robertson H.M."/>
            <person name="Ji L."/>
            <person name="Meng X."/>
            <person name="Booth W."/>
            <person name="Chen Z."/>
            <person name="Childers C.P."/>
            <person name="Glastad K.M."/>
            <person name="Gokhale K."/>
            <person name="Gowin J."/>
            <person name="Gronenberg W."/>
            <person name="Hermansen R.A."/>
            <person name="Hu H."/>
            <person name="Hunt B.G."/>
            <person name="Huylmans A.K."/>
            <person name="Khalil S.M."/>
            <person name="Mitchell R.D."/>
            <person name="Munoz-Torres M.C."/>
            <person name="Mustard J.A."/>
            <person name="Pan H."/>
            <person name="Reese J.T."/>
            <person name="Scharf M.E."/>
            <person name="Sun F."/>
            <person name="Vogel H."/>
            <person name="Xiao J."/>
            <person name="Yang W."/>
            <person name="Yang Z."/>
            <person name="Yang Z."/>
            <person name="Zhou J."/>
            <person name="Zhu J."/>
            <person name="Brent C.S."/>
            <person name="Elsik C.G."/>
            <person name="Goodisman M.A."/>
            <person name="Liberles D.A."/>
            <person name="Roe R.M."/>
            <person name="Vargo E.L."/>
            <person name="Vilcinskas A."/>
            <person name="Wang J."/>
            <person name="Bornberg-Bauer E."/>
            <person name="Korb J."/>
            <person name="Zhang G."/>
            <person name="Liebig J."/>
        </authorList>
    </citation>
    <scope>NUCLEOTIDE SEQUENCE [LARGE SCALE GENOMIC DNA]</scope>
    <source>
        <tissue evidence="14">Whole organism</tissue>
    </source>
</reference>
<evidence type="ECO:0000313" key="15">
    <source>
        <dbReference type="Proteomes" id="UP000027135"/>
    </source>
</evidence>
<dbReference type="PANTHER" id="PTHR11108">
    <property type="entry name" value="FERROCHELATASE"/>
    <property type="match status" value="1"/>
</dbReference>
<dbReference type="InterPro" id="IPR019772">
    <property type="entry name" value="Ferrochelatase_AS"/>
</dbReference>
<evidence type="ECO:0000256" key="7">
    <source>
        <dbReference type="ARBA" id="ARBA00023128"/>
    </source>
</evidence>
<dbReference type="CDD" id="cd03411">
    <property type="entry name" value="Ferrochelatase_N"/>
    <property type="match status" value="1"/>
</dbReference>
<comment type="subcellular location">
    <subcellularLocation>
        <location evidence="1">Mitochondrion inner membrane</location>
        <topology evidence="1">Peripheral membrane protein</topology>
        <orientation evidence="1">Matrix side</orientation>
    </subcellularLocation>
</comment>
<dbReference type="FunFam" id="3.40.50.1400:FF:000003">
    <property type="entry name" value="Ferrochelatase"/>
    <property type="match status" value="1"/>
</dbReference>
<dbReference type="InterPro" id="IPR001015">
    <property type="entry name" value="Ferrochelatase"/>
</dbReference>
<dbReference type="OMA" id="DPYHCEC"/>
<evidence type="ECO:0000256" key="8">
    <source>
        <dbReference type="ARBA" id="ARBA00023133"/>
    </source>
</evidence>
<dbReference type="InterPro" id="IPR033644">
    <property type="entry name" value="Ferrochelatase_C"/>
</dbReference>
<dbReference type="UniPathway" id="UPA00252">
    <property type="reaction ID" value="UER00325"/>
</dbReference>
<dbReference type="eggNOG" id="KOG1321">
    <property type="taxonomic scope" value="Eukaryota"/>
</dbReference>
<evidence type="ECO:0000256" key="9">
    <source>
        <dbReference type="ARBA" id="ARBA00023136"/>
    </source>
</evidence>
<evidence type="ECO:0000256" key="6">
    <source>
        <dbReference type="ARBA" id="ARBA00023004"/>
    </source>
</evidence>
<evidence type="ECO:0000256" key="13">
    <source>
        <dbReference type="RuleBase" id="RU000607"/>
    </source>
</evidence>
<comment type="function">
    <text evidence="13">Catalyzes the ferrous insertion into protoporphyrin IX.</text>
</comment>
<evidence type="ECO:0000256" key="1">
    <source>
        <dbReference type="ARBA" id="ARBA00004443"/>
    </source>
</evidence>
<dbReference type="PANTHER" id="PTHR11108:SF1">
    <property type="entry name" value="FERROCHELATASE, MITOCHONDRIAL"/>
    <property type="match status" value="1"/>
</dbReference>
<dbReference type="STRING" id="136037.A0A067RJX2"/>
<organism evidence="14 15">
    <name type="scientific">Zootermopsis nevadensis</name>
    <name type="common">Dampwood termite</name>
    <dbReference type="NCBI Taxonomy" id="136037"/>
    <lineage>
        <taxon>Eukaryota</taxon>
        <taxon>Metazoa</taxon>
        <taxon>Ecdysozoa</taxon>
        <taxon>Arthropoda</taxon>
        <taxon>Hexapoda</taxon>
        <taxon>Insecta</taxon>
        <taxon>Pterygota</taxon>
        <taxon>Neoptera</taxon>
        <taxon>Polyneoptera</taxon>
        <taxon>Dictyoptera</taxon>
        <taxon>Blattodea</taxon>
        <taxon>Blattoidea</taxon>
        <taxon>Termitoidae</taxon>
        <taxon>Termopsidae</taxon>
        <taxon>Zootermopsis</taxon>
    </lineage>
</organism>
<dbReference type="GO" id="GO:0004325">
    <property type="term" value="F:ferrochelatase activity"/>
    <property type="evidence" value="ECO:0007669"/>
    <property type="project" value="UniProtKB-UniRule"/>
</dbReference>
<evidence type="ECO:0000256" key="10">
    <source>
        <dbReference type="ARBA" id="ARBA00023239"/>
    </source>
</evidence>
<keyword evidence="9" id="KW-0472">Membrane</keyword>